<keyword evidence="8" id="KW-0175">Coiled coil</keyword>
<feature type="coiled-coil region" evidence="8">
    <location>
        <begin position="199"/>
        <end position="226"/>
    </location>
</feature>
<evidence type="ECO:0000256" key="6">
    <source>
        <dbReference type="ARBA" id="ARBA00023098"/>
    </source>
</evidence>
<gene>
    <name evidence="9" type="ORF">METZ01_LOCUS479325</name>
</gene>
<keyword evidence="5" id="KW-0808">Transferase</keyword>
<dbReference type="PANTHER" id="PTHR30372">
    <property type="entry name" value="LIPID-A-DISACCHARIDE SYNTHASE"/>
    <property type="match status" value="1"/>
</dbReference>
<evidence type="ECO:0000256" key="5">
    <source>
        <dbReference type="ARBA" id="ARBA00022679"/>
    </source>
</evidence>
<dbReference type="GO" id="GO:0016020">
    <property type="term" value="C:membrane"/>
    <property type="evidence" value="ECO:0007669"/>
    <property type="project" value="GOC"/>
</dbReference>
<comment type="catalytic activity">
    <reaction evidence="7">
        <text>a lipid X + a UDP-2-N,3-O-bis[(3R)-3-hydroxyacyl]-alpha-D-glucosamine = a lipid A disaccharide + UDP + H(+)</text>
        <dbReference type="Rhea" id="RHEA:67828"/>
        <dbReference type="ChEBI" id="CHEBI:15378"/>
        <dbReference type="ChEBI" id="CHEBI:58223"/>
        <dbReference type="ChEBI" id="CHEBI:137748"/>
        <dbReference type="ChEBI" id="CHEBI:176338"/>
        <dbReference type="ChEBI" id="CHEBI:176343"/>
        <dbReference type="EC" id="2.4.1.182"/>
    </reaction>
</comment>
<keyword evidence="4" id="KW-0328">Glycosyltransferase</keyword>
<dbReference type="Pfam" id="PF02684">
    <property type="entry name" value="LpxB"/>
    <property type="match status" value="1"/>
</dbReference>
<keyword evidence="6" id="KW-0443">Lipid metabolism</keyword>
<accession>A0A383C2S0</accession>
<keyword evidence="2" id="KW-0444">Lipid biosynthesis</keyword>
<dbReference type="EC" id="2.4.1.182" evidence="1"/>
<evidence type="ECO:0000256" key="3">
    <source>
        <dbReference type="ARBA" id="ARBA00022556"/>
    </source>
</evidence>
<name>A0A383C2S0_9ZZZZ</name>
<keyword evidence="3" id="KW-0441">Lipid A biosynthesis</keyword>
<evidence type="ECO:0000256" key="7">
    <source>
        <dbReference type="ARBA" id="ARBA00048975"/>
    </source>
</evidence>
<reference evidence="9" key="1">
    <citation type="submission" date="2018-05" db="EMBL/GenBank/DDBJ databases">
        <authorList>
            <person name="Lanie J.A."/>
            <person name="Ng W.-L."/>
            <person name="Kazmierczak K.M."/>
            <person name="Andrzejewski T.M."/>
            <person name="Davidsen T.M."/>
            <person name="Wayne K.J."/>
            <person name="Tettelin H."/>
            <person name="Glass J.I."/>
            <person name="Rusch D."/>
            <person name="Podicherti R."/>
            <person name="Tsui H.-C.T."/>
            <person name="Winkler M.E."/>
        </authorList>
    </citation>
    <scope>NUCLEOTIDE SEQUENCE</scope>
</reference>
<dbReference type="InterPro" id="IPR003835">
    <property type="entry name" value="Glyco_trans_19"/>
</dbReference>
<dbReference type="SUPFAM" id="SSF53756">
    <property type="entry name" value="UDP-Glycosyltransferase/glycogen phosphorylase"/>
    <property type="match status" value="1"/>
</dbReference>
<sequence>FLDHVLLLFPFEKKYFDKEGIQSTFTGHPLLEDQSKSKVDISQIIKDNKKIFSIYPGSRLSEINVLTPILFEFIKKMNEKYKDLFFVFHSTTEHVKLIQNLLLKEGFINCDAIGDEKIKFHILKSSMFAVAKSGTISLEICNAKIPSIIIYKMGMINFFIVKMLAKVKFANIINIAANEEIIPELLQSNCNPTNIYNTVDKLLSDKHALEKQVAKSQEIISNFKTEKSSEIASSVIENYF</sequence>
<feature type="non-terminal residue" evidence="9">
    <location>
        <position position="1"/>
    </location>
</feature>
<evidence type="ECO:0000313" key="9">
    <source>
        <dbReference type="EMBL" id="SVE26471.1"/>
    </source>
</evidence>
<proteinExistence type="predicted"/>
<dbReference type="GO" id="GO:0009245">
    <property type="term" value="P:lipid A biosynthetic process"/>
    <property type="evidence" value="ECO:0007669"/>
    <property type="project" value="UniProtKB-KW"/>
</dbReference>
<dbReference type="GO" id="GO:0008915">
    <property type="term" value="F:lipid-A-disaccharide synthase activity"/>
    <property type="evidence" value="ECO:0007669"/>
    <property type="project" value="UniProtKB-EC"/>
</dbReference>
<evidence type="ECO:0000256" key="1">
    <source>
        <dbReference type="ARBA" id="ARBA00012687"/>
    </source>
</evidence>
<dbReference type="EMBL" id="UINC01205341">
    <property type="protein sequence ID" value="SVE26471.1"/>
    <property type="molecule type" value="Genomic_DNA"/>
</dbReference>
<evidence type="ECO:0000256" key="8">
    <source>
        <dbReference type="SAM" id="Coils"/>
    </source>
</evidence>
<evidence type="ECO:0000256" key="2">
    <source>
        <dbReference type="ARBA" id="ARBA00022516"/>
    </source>
</evidence>
<dbReference type="AlphaFoldDB" id="A0A383C2S0"/>
<protein>
    <recommendedName>
        <fullName evidence="1">lipid-A-disaccharide synthase</fullName>
        <ecNumber evidence="1">2.4.1.182</ecNumber>
    </recommendedName>
</protein>
<organism evidence="9">
    <name type="scientific">marine metagenome</name>
    <dbReference type="NCBI Taxonomy" id="408172"/>
    <lineage>
        <taxon>unclassified sequences</taxon>
        <taxon>metagenomes</taxon>
        <taxon>ecological metagenomes</taxon>
    </lineage>
</organism>
<evidence type="ECO:0000256" key="4">
    <source>
        <dbReference type="ARBA" id="ARBA00022676"/>
    </source>
</evidence>
<dbReference type="PANTHER" id="PTHR30372:SF4">
    <property type="entry name" value="LIPID-A-DISACCHARIDE SYNTHASE, MITOCHONDRIAL-RELATED"/>
    <property type="match status" value="1"/>
</dbReference>
<dbReference type="GO" id="GO:0005543">
    <property type="term" value="F:phospholipid binding"/>
    <property type="evidence" value="ECO:0007669"/>
    <property type="project" value="TreeGrafter"/>
</dbReference>